<feature type="domain" description="Nicotinate phosphoribosyltransferase C-terminal" evidence="11">
    <location>
        <begin position="377"/>
        <end position="479"/>
    </location>
</feature>
<dbReference type="InterPro" id="IPR007229">
    <property type="entry name" value="Nic_PRibTrfase-Fam"/>
</dbReference>
<dbReference type="InterPro" id="IPR040727">
    <property type="entry name" value="NAPRTase_N"/>
</dbReference>
<evidence type="ECO:0000256" key="3">
    <source>
        <dbReference type="ARBA" id="ARBA00013236"/>
    </source>
</evidence>
<dbReference type="Gene3D" id="3.20.20.70">
    <property type="entry name" value="Aldolase class I"/>
    <property type="match status" value="1"/>
</dbReference>
<evidence type="ECO:0000256" key="4">
    <source>
        <dbReference type="ARBA" id="ARBA00022553"/>
    </source>
</evidence>
<dbReference type="PANTHER" id="PTHR11098">
    <property type="entry name" value="NICOTINATE PHOSPHORIBOSYLTRANSFERASE"/>
    <property type="match status" value="1"/>
</dbReference>
<evidence type="ECO:0000256" key="1">
    <source>
        <dbReference type="ARBA" id="ARBA00004952"/>
    </source>
</evidence>
<dbReference type="STRING" id="452637.Oter_3666"/>
<dbReference type="GO" id="GO:0005829">
    <property type="term" value="C:cytosol"/>
    <property type="evidence" value="ECO:0007669"/>
    <property type="project" value="TreeGrafter"/>
</dbReference>
<dbReference type="HOGENOM" id="CLU_025154_2_1_0"/>
<dbReference type="NCBIfam" id="TIGR01513">
    <property type="entry name" value="NAPRTase_put"/>
    <property type="match status" value="1"/>
</dbReference>
<dbReference type="Proteomes" id="UP000007013">
    <property type="component" value="Chromosome"/>
</dbReference>
<dbReference type="NCBIfam" id="NF009131">
    <property type="entry name" value="PRK12484.1"/>
    <property type="match status" value="1"/>
</dbReference>
<dbReference type="InterPro" id="IPR006405">
    <property type="entry name" value="Nic_PRibTrfase_pncB"/>
</dbReference>
<dbReference type="InterPro" id="IPR036068">
    <property type="entry name" value="Nicotinate_pribotase-like_C"/>
</dbReference>
<comment type="catalytic activity">
    <reaction evidence="8 9">
        <text>5-phospho-alpha-D-ribose 1-diphosphate + nicotinate + ATP + H2O = nicotinate beta-D-ribonucleotide + ADP + phosphate + diphosphate</text>
        <dbReference type="Rhea" id="RHEA:36163"/>
        <dbReference type="ChEBI" id="CHEBI:15377"/>
        <dbReference type="ChEBI" id="CHEBI:30616"/>
        <dbReference type="ChEBI" id="CHEBI:32544"/>
        <dbReference type="ChEBI" id="CHEBI:33019"/>
        <dbReference type="ChEBI" id="CHEBI:43474"/>
        <dbReference type="ChEBI" id="CHEBI:57502"/>
        <dbReference type="ChEBI" id="CHEBI:58017"/>
        <dbReference type="ChEBI" id="CHEBI:456216"/>
        <dbReference type="EC" id="6.3.4.21"/>
    </reaction>
</comment>
<comment type="PTM">
    <text evidence="9">Transiently phosphorylated on a His residue during the reaction cycle. Phosphorylation strongly increases the affinity for substrates and increases the rate of nicotinate D-ribonucleotide production. Dephosphorylation regenerates the low-affinity form of the enzyme, leading to product release.</text>
</comment>
<keyword evidence="13" id="KW-1185">Reference proteome</keyword>
<dbReference type="RefSeq" id="WP_012376472.1">
    <property type="nucleotide sequence ID" value="NC_010571.1"/>
</dbReference>
<evidence type="ECO:0000256" key="2">
    <source>
        <dbReference type="ARBA" id="ARBA00010897"/>
    </source>
</evidence>
<comment type="similarity">
    <text evidence="2 9">Belongs to the NAPRTase family.</text>
</comment>
<reference evidence="12 13" key="1">
    <citation type="journal article" date="2011" name="J. Bacteriol.">
        <title>Genome sequence of the verrucomicrobium Opitutus terrae PB90-1, an abundant inhabitant of rice paddy soil ecosystems.</title>
        <authorList>
            <person name="van Passel M.W."/>
            <person name="Kant R."/>
            <person name="Palva A."/>
            <person name="Copeland A."/>
            <person name="Lucas S."/>
            <person name="Lapidus A."/>
            <person name="Glavina del Rio T."/>
            <person name="Pitluck S."/>
            <person name="Goltsman E."/>
            <person name="Clum A."/>
            <person name="Sun H."/>
            <person name="Schmutz J."/>
            <person name="Larimer F.W."/>
            <person name="Land M.L."/>
            <person name="Hauser L."/>
            <person name="Kyrpides N."/>
            <person name="Mikhailova N."/>
            <person name="Richardson P.P."/>
            <person name="Janssen P.H."/>
            <person name="de Vos W.M."/>
            <person name="Smidt H."/>
        </authorList>
    </citation>
    <scope>NUCLEOTIDE SEQUENCE [LARGE SCALE GENOMIC DNA]</scope>
    <source>
        <strain evidence="13">DSM 11246 / JCM 15787 / PB90-1</strain>
    </source>
</reference>
<dbReference type="NCBIfam" id="NF006695">
    <property type="entry name" value="PRK09243.1-2"/>
    <property type="match status" value="1"/>
</dbReference>
<evidence type="ECO:0000256" key="9">
    <source>
        <dbReference type="RuleBase" id="RU365100"/>
    </source>
</evidence>
<dbReference type="EC" id="6.3.4.21" evidence="3 9"/>
<dbReference type="SUPFAM" id="SSF54675">
    <property type="entry name" value="Nicotinate/Quinolinate PRTase N-terminal domain-like"/>
    <property type="match status" value="1"/>
</dbReference>
<dbReference type="GO" id="GO:0004516">
    <property type="term" value="F:nicotinate phosphoribosyltransferase activity"/>
    <property type="evidence" value="ECO:0007669"/>
    <property type="project" value="UniProtKB-UniRule"/>
</dbReference>
<keyword evidence="5 9" id="KW-0436">Ligase</keyword>
<gene>
    <name evidence="12" type="ordered locus">Oter_3666</name>
</gene>
<dbReference type="EMBL" id="CP001032">
    <property type="protein sequence ID" value="ACB76943.1"/>
    <property type="molecule type" value="Genomic_DNA"/>
</dbReference>
<evidence type="ECO:0000259" key="11">
    <source>
        <dbReference type="Pfam" id="PF17956"/>
    </source>
</evidence>
<accession>B1ZXE8</accession>
<dbReference type="CDD" id="cd01570">
    <property type="entry name" value="NAPRTase_A"/>
    <property type="match status" value="1"/>
</dbReference>
<keyword evidence="7 9" id="KW-0808">Transferase</keyword>
<dbReference type="OrthoDB" id="9770610at2"/>
<comment type="function">
    <text evidence="9">Catalyzes the first step in the biosynthesis of NAD from nicotinic acid, the ATP-dependent synthesis of beta-nicotinate D-ribonucleotide from nicotinate and 5-phospho-D-ribose 1-phosphate.</text>
</comment>
<evidence type="ECO:0000259" key="10">
    <source>
        <dbReference type="Pfam" id="PF17767"/>
    </source>
</evidence>
<dbReference type="PANTHER" id="PTHR11098:SF1">
    <property type="entry name" value="NICOTINATE PHOSPHORIBOSYLTRANSFERASE"/>
    <property type="match status" value="1"/>
</dbReference>
<keyword evidence="12" id="KW-0328">Glycosyltransferase</keyword>
<proteinExistence type="inferred from homology"/>
<evidence type="ECO:0000256" key="6">
    <source>
        <dbReference type="ARBA" id="ARBA00022642"/>
    </source>
</evidence>
<keyword evidence="4" id="KW-0597">Phosphoprotein</keyword>
<dbReference type="Pfam" id="PF17956">
    <property type="entry name" value="NAPRTase_C"/>
    <property type="match status" value="1"/>
</dbReference>
<dbReference type="AlphaFoldDB" id="B1ZXE8"/>
<dbReference type="FunFam" id="3.20.20.70:FF:000076">
    <property type="entry name" value="Nicotinate phosphoribosyltransferase"/>
    <property type="match status" value="1"/>
</dbReference>
<evidence type="ECO:0000313" key="13">
    <source>
        <dbReference type="Proteomes" id="UP000007013"/>
    </source>
</evidence>
<dbReference type="InterPro" id="IPR013785">
    <property type="entry name" value="Aldolase_TIM"/>
</dbReference>
<evidence type="ECO:0000256" key="7">
    <source>
        <dbReference type="ARBA" id="ARBA00022679"/>
    </source>
</evidence>
<dbReference type="InterPro" id="IPR041619">
    <property type="entry name" value="NAPRTase_C"/>
</dbReference>
<dbReference type="KEGG" id="ote:Oter_3666"/>
<dbReference type="Gene3D" id="3.20.140.10">
    <property type="entry name" value="nicotinate phosphoribosyltransferase"/>
    <property type="match status" value="1"/>
</dbReference>
<evidence type="ECO:0000313" key="12">
    <source>
        <dbReference type="EMBL" id="ACB76943.1"/>
    </source>
</evidence>
<name>B1ZXE8_OPITP</name>
<comment type="pathway">
    <text evidence="1 9">Cofactor biosynthesis; NAD(+) biosynthesis; nicotinate D-ribonucleotide from nicotinate: step 1/1.</text>
</comment>
<organism evidence="12 13">
    <name type="scientific">Opitutus terrae (strain DSM 11246 / JCM 15787 / PB90-1)</name>
    <dbReference type="NCBI Taxonomy" id="452637"/>
    <lineage>
        <taxon>Bacteria</taxon>
        <taxon>Pseudomonadati</taxon>
        <taxon>Verrucomicrobiota</taxon>
        <taxon>Opitutia</taxon>
        <taxon>Opitutales</taxon>
        <taxon>Opitutaceae</taxon>
        <taxon>Opitutus</taxon>
    </lineage>
</organism>
<dbReference type="UniPathway" id="UPA00253">
    <property type="reaction ID" value="UER00457"/>
</dbReference>
<sequence>MHSSTSPRLCSSSALLTDLYELTMAYGYWKNGLVDHEAVFQVSFRTAPFHGSYTVAAGLADAMQLIEQFQFTGDDLAYLDSLRDDRGEPLFARAFLDYLAAMRFACDVDAVPEGTAVFPHEPLLRVVGPLAQAQMLETFLLNTLNFQTLIATKAARICLVAGADPVIEFGLRRAQGVDGGIAATRAAFIGGCDSTSNVLAGKLFGIPVKGTHAHSWVLAFPDEPSAFRAYAEAMPGNCLLLVDTFDSLRGVHEAVEIGRWLREQGHELAGIRLDSGDLAYLSVEARRILDEAGFPRAVIVASNDLDEHVIASLKQQGAAISVWGVGTRLVTGGDQPALGGVYKLSALRRSADAPWEHKLKLSEQPAKISIPGVLNVRRFRQAGVWAGDMIYDEASPPAADAPRVLVDPANELRHKTIPAEAVAEDLLVPIYRRGRRVYAPPPLTASRERTRAQLAMLHPGHTRLLNPHEYPAGLELGLHERRAQLMRQARTSARG</sequence>
<dbReference type="Pfam" id="PF17767">
    <property type="entry name" value="NAPRTase_N"/>
    <property type="match status" value="1"/>
</dbReference>
<dbReference type="GO" id="GO:0047280">
    <property type="term" value="F:nicotinamide phosphoribosyltransferase activity"/>
    <property type="evidence" value="ECO:0007669"/>
    <property type="project" value="UniProtKB-ARBA"/>
</dbReference>
<keyword evidence="6 9" id="KW-0662">Pyridine nucleotide biosynthesis</keyword>
<feature type="domain" description="Nicotinate phosphoribosyltransferase N-terminal" evidence="10">
    <location>
        <begin position="15"/>
        <end position="145"/>
    </location>
</feature>
<evidence type="ECO:0000256" key="5">
    <source>
        <dbReference type="ARBA" id="ARBA00022598"/>
    </source>
</evidence>
<evidence type="ECO:0000256" key="8">
    <source>
        <dbReference type="ARBA" id="ARBA00048668"/>
    </source>
</evidence>
<dbReference type="GO" id="GO:0034355">
    <property type="term" value="P:NAD+ biosynthetic process via the salvage pathway"/>
    <property type="evidence" value="ECO:0007669"/>
    <property type="project" value="UniProtKB-ARBA"/>
</dbReference>
<protein>
    <recommendedName>
        <fullName evidence="3 9">Nicotinate phosphoribosyltransferase</fullName>
        <ecNumber evidence="3 9">6.3.4.21</ecNumber>
    </recommendedName>
</protein>
<dbReference type="eggNOG" id="COG1488">
    <property type="taxonomic scope" value="Bacteria"/>
</dbReference>
<dbReference type="PIRSF" id="PIRSF000484">
    <property type="entry name" value="NAPRT"/>
    <property type="match status" value="1"/>
</dbReference>
<dbReference type="SUPFAM" id="SSF51690">
    <property type="entry name" value="Nicotinate/Quinolinate PRTase C-terminal domain-like"/>
    <property type="match status" value="1"/>
</dbReference>